<dbReference type="AlphaFoldDB" id="A0A9E7CTS6"/>
<dbReference type="RefSeq" id="WP_255845162.1">
    <property type="nucleotide sequence ID" value="NZ_CP094358.1"/>
</dbReference>
<accession>A0A9E7CTS6</accession>
<proteinExistence type="predicted"/>
<gene>
    <name evidence="1" type="ORF">MQE35_04730</name>
</gene>
<organism evidence="1 2">
    <name type="scientific">Abyssalbus ytuae</name>
    <dbReference type="NCBI Taxonomy" id="2926907"/>
    <lineage>
        <taxon>Bacteria</taxon>
        <taxon>Pseudomonadati</taxon>
        <taxon>Bacteroidota</taxon>
        <taxon>Flavobacteriia</taxon>
        <taxon>Flavobacteriales</taxon>
        <taxon>Flavobacteriaceae</taxon>
        <taxon>Abyssalbus</taxon>
    </lineage>
</organism>
<name>A0A9E7CTS6_9FLAO</name>
<keyword evidence="2" id="KW-1185">Reference proteome</keyword>
<dbReference type="Proteomes" id="UP000831290">
    <property type="component" value="Chromosome"/>
</dbReference>
<sequence>MILSFMTKWPKEMPNNISGKLTGFQEKIQISLIKEGLLNPDDLHQYDRYTQFNGPELNSKKYRNSINSKKHTIRQDVKDRWRPCILIDFFVFSRTNKMFRFAPRVSCISTQDIEITYNEETCDLYGQYPTMFVDKRPLSIIECENLAVNDGFDSMDDFCYYFNKDYSGKIIHWTGIKY</sequence>
<evidence type="ECO:0000313" key="2">
    <source>
        <dbReference type="Proteomes" id="UP000831290"/>
    </source>
</evidence>
<reference evidence="1" key="1">
    <citation type="submission" date="2022-03" db="EMBL/GenBank/DDBJ databases">
        <title>Description of Abyssus ytuae gen. nov., sp. nov., a novel member of the family Flavobacteriaceae isolated from the sediment of Mariana Trench.</title>
        <authorList>
            <person name="Zhang J."/>
            <person name="Xu X."/>
        </authorList>
    </citation>
    <scope>NUCLEOTIDE SEQUENCE</scope>
    <source>
        <strain evidence="1">MT3330</strain>
    </source>
</reference>
<dbReference type="EMBL" id="CP094358">
    <property type="protein sequence ID" value="UOB18596.1"/>
    <property type="molecule type" value="Genomic_DNA"/>
</dbReference>
<evidence type="ECO:0000313" key="1">
    <source>
        <dbReference type="EMBL" id="UOB18596.1"/>
    </source>
</evidence>
<protein>
    <submittedName>
        <fullName evidence="1">Uncharacterized protein</fullName>
    </submittedName>
</protein>
<dbReference type="KEGG" id="fbm:MQE35_04730"/>